<dbReference type="GeneID" id="108998152"/>
<dbReference type="InterPro" id="IPR036779">
    <property type="entry name" value="LysM_dom_sf"/>
</dbReference>
<reference evidence="4 5" key="1">
    <citation type="submission" date="2025-04" db="UniProtKB">
        <authorList>
            <consortium name="RefSeq"/>
        </authorList>
    </citation>
    <scope>IDENTIFICATION</scope>
    <source>
        <tissue evidence="4 5">Leaves</tissue>
    </source>
</reference>
<dbReference type="OrthoDB" id="538216at2759"/>
<name>A0A2I4FEW0_JUGRE</name>
<evidence type="ECO:0000256" key="1">
    <source>
        <dbReference type="SAM" id="MobiDB-lite"/>
    </source>
</evidence>
<dbReference type="Pfam" id="PF01476">
    <property type="entry name" value="LysM"/>
    <property type="match status" value="1"/>
</dbReference>
<dbReference type="SUPFAM" id="SSF54106">
    <property type="entry name" value="LysM domain"/>
    <property type="match status" value="1"/>
</dbReference>
<gene>
    <name evidence="4 5" type="primary">LOC108998152</name>
</gene>
<accession>A0A2I4FEW0</accession>
<feature type="domain" description="LysM" evidence="2">
    <location>
        <begin position="52"/>
        <end position="96"/>
    </location>
</feature>
<sequence>MERERRNGSHNYHACTVHGNGGSRESRDKYIESLLFASSPSALSSGGAVGYIEHTVSKLDTLAGIAIKYGVEVADIKKMNGLVTDFQMFALKSLQIPLPGRHPPSPCLSNGSITPGQSSSDHIPPWCRHGDFFESFQSLGVKSPQRKVSPAMCSLHGYYGLKLRDQKTMPECLEMAAYKRGDSQYLEDGPFPSASLVGDSQYLEDGPFPSASLVSNPSLRHHRKSKSLVNALLDENGEVVGGALSVSEAHDGDTDKCCEKLLRRCQKSEADFTHHNPEMLLENNSNTGGFLAKTGKGLALRPKAASRTTTSDSETGGLNPIPIGLGDSVVSDDFSVVKKSSSTSSLQDQECSSSSSIWTTTRWSLKPDLQALSTSAIAKPIFDGLPKPTPGRRNKAALD</sequence>
<evidence type="ECO:0000313" key="3">
    <source>
        <dbReference type="Proteomes" id="UP000235220"/>
    </source>
</evidence>
<feature type="compositionally biased region" description="Polar residues" evidence="1">
    <location>
        <begin position="306"/>
        <end position="316"/>
    </location>
</feature>
<dbReference type="Gene3D" id="3.10.350.10">
    <property type="entry name" value="LysM domain"/>
    <property type="match status" value="1"/>
</dbReference>
<dbReference type="PANTHER" id="PTHR20932">
    <property type="entry name" value="LYSM AND PUTATIVE PEPTIDOGLYCAN-BINDING DOMAIN-CONTAINING PROTEIN"/>
    <property type="match status" value="1"/>
</dbReference>
<keyword evidence="3" id="KW-1185">Reference proteome</keyword>
<proteinExistence type="predicted"/>
<dbReference type="AlphaFoldDB" id="A0A2I4FEW0"/>
<protein>
    <submittedName>
        <fullName evidence="4 5">Uncharacterized protein LOC108998152</fullName>
    </submittedName>
</protein>
<dbReference type="CDD" id="cd00118">
    <property type="entry name" value="LysM"/>
    <property type="match status" value="1"/>
</dbReference>
<feature type="compositionally biased region" description="Basic residues" evidence="1">
    <location>
        <begin position="390"/>
        <end position="399"/>
    </location>
</feature>
<dbReference type="RefSeq" id="XP_018830176.1">
    <property type="nucleotide sequence ID" value="XM_018974631.2"/>
</dbReference>
<dbReference type="Gramene" id="Jr16_08390_p1">
    <property type="protein sequence ID" value="cds.Jr16_08390_p1"/>
    <property type="gene ID" value="Jr16_08390"/>
</dbReference>
<dbReference type="SMART" id="SM00257">
    <property type="entry name" value="LysM"/>
    <property type="match status" value="1"/>
</dbReference>
<evidence type="ECO:0000313" key="5">
    <source>
        <dbReference type="RefSeq" id="XP_018830177.1"/>
    </source>
</evidence>
<feature type="region of interest" description="Disordered" evidence="1">
    <location>
        <begin position="380"/>
        <end position="399"/>
    </location>
</feature>
<dbReference type="InterPro" id="IPR045030">
    <property type="entry name" value="LYSM1-4"/>
</dbReference>
<dbReference type="KEGG" id="jre:108998152"/>
<dbReference type="RefSeq" id="XP_018830177.1">
    <property type="nucleotide sequence ID" value="XM_018974632.2"/>
</dbReference>
<dbReference type="PROSITE" id="PS51782">
    <property type="entry name" value="LYSM"/>
    <property type="match status" value="1"/>
</dbReference>
<feature type="region of interest" description="Disordered" evidence="1">
    <location>
        <begin position="1"/>
        <end position="24"/>
    </location>
</feature>
<dbReference type="PANTHER" id="PTHR20932:SF55">
    <property type="entry name" value="LYSM DOMAIN-CONTAINING PROTEIN"/>
    <property type="match status" value="1"/>
</dbReference>
<dbReference type="Proteomes" id="UP000235220">
    <property type="component" value="Chromosome 16"/>
</dbReference>
<organism evidence="3 4">
    <name type="scientific">Juglans regia</name>
    <name type="common">English walnut</name>
    <dbReference type="NCBI Taxonomy" id="51240"/>
    <lineage>
        <taxon>Eukaryota</taxon>
        <taxon>Viridiplantae</taxon>
        <taxon>Streptophyta</taxon>
        <taxon>Embryophyta</taxon>
        <taxon>Tracheophyta</taxon>
        <taxon>Spermatophyta</taxon>
        <taxon>Magnoliopsida</taxon>
        <taxon>eudicotyledons</taxon>
        <taxon>Gunneridae</taxon>
        <taxon>Pentapetalae</taxon>
        <taxon>rosids</taxon>
        <taxon>fabids</taxon>
        <taxon>Fagales</taxon>
        <taxon>Juglandaceae</taxon>
        <taxon>Juglans</taxon>
    </lineage>
</organism>
<evidence type="ECO:0000259" key="2">
    <source>
        <dbReference type="PROSITE" id="PS51782"/>
    </source>
</evidence>
<evidence type="ECO:0000313" key="4">
    <source>
        <dbReference type="RefSeq" id="XP_018830176.1"/>
    </source>
</evidence>
<dbReference type="InterPro" id="IPR018392">
    <property type="entry name" value="LysM"/>
</dbReference>
<feature type="region of interest" description="Disordered" evidence="1">
    <location>
        <begin position="301"/>
        <end position="324"/>
    </location>
</feature>